<evidence type="ECO:0000256" key="1">
    <source>
        <dbReference type="SAM" id="MobiDB-lite"/>
    </source>
</evidence>
<feature type="compositionally biased region" description="Low complexity" evidence="1">
    <location>
        <begin position="875"/>
        <end position="889"/>
    </location>
</feature>
<feature type="region of interest" description="Disordered" evidence="1">
    <location>
        <begin position="795"/>
        <end position="902"/>
    </location>
</feature>
<proteinExistence type="predicted"/>
<keyword evidence="2" id="KW-0812">Transmembrane</keyword>
<evidence type="ECO:0000313" key="4">
    <source>
        <dbReference type="Proteomes" id="UP000559027"/>
    </source>
</evidence>
<feature type="compositionally biased region" description="Gly residues" evidence="1">
    <location>
        <begin position="824"/>
        <end position="834"/>
    </location>
</feature>
<keyword evidence="4" id="KW-1185">Reference proteome</keyword>
<feature type="region of interest" description="Disordered" evidence="1">
    <location>
        <begin position="291"/>
        <end position="583"/>
    </location>
</feature>
<feature type="compositionally biased region" description="Polar residues" evidence="1">
    <location>
        <begin position="651"/>
        <end position="660"/>
    </location>
</feature>
<feature type="compositionally biased region" description="Low complexity" evidence="1">
    <location>
        <begin position="567"/>
        <end position="579"/>
    </location>
</feature>
<reference evidence="3 4" key="1">
    <citation type="journal article" date="2020" name="ISME J.">
        <title>Uncovering the hidden diversity of litter-decomposition mechanisms in mushroom-forming fungi.</title>
        <authorList>
            <person name="Floudas D."/>
            <person name="Bentzer J."/>
            <person name="Ahren D."/>
            <person name="Johansson T."/>
            <person name="Persson P."/>
            <person name="Tunlid A."/>
        </authorList>
    </citation>
    <scope>NUCLEOTIDE SEQUENCE [LARGE SCALE GENOMIC DNA]</scope>
    <source>
        <strain evidence="3 4">CBS 146.42</strain>
    </source>
</reference>
<name>A0A8H5G7U0_9AGAR</name>
<dbReference type="AlphaFoldDB" id="A0A8H5G7U0"/>
<feature type="compositionally biased region" description="Low complexity" evidence="1">
    <location>
        <begin position="256"/>
        <end position="272"/>
    </location>
</feature>
<dbReference type="Proteomes" id="UP000559027">
    <property type="component" value="Unassembled WGS sequence"/>
</dbReference>
<feature type="compositionally biased region" description="Low complexity" evidence="1">
    <location>
        <begin position="544"/>
        <end position="559"/>
    </location>
</feature>
<feature type="compositionally biased region" description="Pro residues" evidence="1">
    <location>
        <begin position="239"/>
        <end position="255"/>
    </location>
</feature>
<feature type="compositionally biased region" description="Low complexity" evidence="1">
    <location>
        <begin position="98"/>
        <end position="128"/>
    </location>
</feature>
<evidence type="ECO:0000256" key="2">
    <source>
        <dbReference type="SAM" id="Phobius"/>
    </source>
</evidence>
<evidence type="ECO:0000313" key="3">
    <source>
        <dbReference type="EMBL" id="KAF5359785.1"/>
    </source>
</evidence>
<feature type="compositionally biased region" description="Low complexity" evidence="1">
    <location>
        <begin position="763"/>
        <end position="781"/>
    </location>
</feature>
<feature type="compositionally biased region" description="Low complexity" evidence="1">
    <location>
        <begin position="835"/>
        <end position="844"/>
    </location>
</feature>
<sequence>MAAPTQQYPPWLTPIPSVIEDANGVPITTSTTVMFLPLTYYGPSIPLGPDWTYGGLTSPASTSTPTTTAIPTSTSSSITTMIPTSISSSTTTVIPISSSTTSSSSSTISSSSTSPVISSTSSTVPTPTQSNGATSGSGLTRGQLVGVIVASILGFIFLLVLVLAIYLFCKGKRRRRSRAPGATIDDDYLFIGGSPRHSGEEADPFLVQRPGGGGGGTQTTEKTVGGGSSTQYAEMGARPPQPPPKNVPRVPPPPATTVTSLGSSNSSSTNSGYGEPLAQPTLGIRPIREEHEQEMSGGTILSPEELQRLDQETVLPPEEQQEPNGGQYSGAYAYRVETLLPPPKLVDPASRNSADFTLPRPFAKKPSQSSQRSSLPLDVDENATLLTARRVRVEDLGPRSSPGSSPVTDEANTSKPSTSSFLGSLGAIAGRLSWRRSQSPRSSQQQPLLGSSPLSDRDIEQGRQPRPPVPQMRETTSARPTMNVGLGPDGSRPISSVSGKSQNSGGTIYHDALSSLPGTPTSALQPRAATPSDVTSALLPPPASAVRSRPSLPSQLSQSHTVPYDQSPPSQAGSPPGASYAHTLSPGFDILDLPAPSAIFNTGSNPSLQASSVSDATIVNRNTGNNGYPSVRTYPFPPGLDAIPQPKAWSEMSNEDTPSPGSYGVDQENGAGIDITIDVLEEEPPAAGEGWRSMAAATSTGGGDGERIARRTTFGLPTYVPGLDLTSEQGSLHSMRSHVSPASPPRSTGSAAASTRRELSYGSNSSRPSAHSAARSTGTGGSAALSFAQSLARSGSITSDGRKRGHGPISPALSVFGNKLRDGSGSGSGSGSGYGSEFAVSREGSGSGSAGSEGVVLQSPSTAYLGPEKATNTTPSAMSSPPLMPLNMPWAGGLEDNWSPSS</sequence>
<accession>A0A8H5G7U0</accession>
<gene>
    <name evidence="3" type="ORF">D9756_002958</name>
</gene>
<feature type="compositionally biased region" description="Polar residues" evidence="1">
    <location>
        <begin position="493"/>
        <end position="506"/>
    </location>
</feature>
<feature type="region of interest" description="Disordered" evidence="1">
    <location>
        <begin position="199"/>
        <end position="279"/>
    </location>
</feature>
<dbReference type="EMBL" id="JAACJO010000004">
    <property type="protein sequence ID" value="KAF5359785.1"/>
    <property type="molecule type" value="Genomic_DNA"/>
</dbReference>
<feature type="region of interest" description="Disordered" evidence="1">
    <location>
        <begin position="98"/>
        <end position="137"/>
    </location>
</feature>
<feature type="region of interest" description="Disordered" evidence="1">
    <location>
        <begin position="649"/>
        <end position="668"/>
    </location>
</feature>
<dbReference type="OrthoDB" id="2563978at2759"/>
<feature type="region of interest" description="Disordered" evidence="1">
    <location>
        <begin position="717"/>
        <end position="781"/>
    </location>
</feature>
<keyword evidence="2" id="KW-0472">Membrane</keyword>
<protein>
    <submittedName>
        <fullName evidence="3">Uncharacterized protein</fullName>
    </submittedName>
</protein>
<organism evidence="3 4">
    <name type="scientific">Leucocoprinus leucothites</name>
    <dbReference type="NCBI Taxonomy" id="201217"/>
    <lineage>
        <taxon>Eukaryota</taxon>
        <taxon>Fungi</taxon>
        <taxon>Dikarya</taxon>
        <taxon>Basidiomycota</taxon>
        <taxon>Agaricomycotina</taxon>
        <taxon>Agaricomycetes</taxon>
        <taxon>Agaricomycetidae</taxon>
        <taxon>Agaricales</taxon>
        <taxon>Agaricineae</taxon>
        <taxon>Agaricaceae</taxon>
        <taxon>Leucocoprinus</taxon>
    </lineage>
</organism>
<feature type="compositionally biased region" description="Polar residues" evidence="1">
    <location>
        <begin position="401"/>
        <end position="422"/>
    </location>
</feature>
<keyword evidence="2" id="KW-1133">Transmembrane helix</keyword>
<comment type="caution">
    <text evidence="3">The sequence shown here is derived from an EMBL/GenBank/DDBJ whole genome shotgun (WGS) entry which is preliminary data.</text>
</comment>
<feature type="transmembrane region" description="Helical" evidence="2">
    <location>
        <begin position="144"/>
        <end position="168"/>
    </location>
</feature>
<feature type="compositionally biased region" description="Low complexity" evidence="1">
    <location>
        <begin position="364"/>
        <end position="377"/>
    </location>
</feature>
<feature type="compositionally biased region" description="Low complexity" evidence="1">
    <location>
        <begin position="431"/>
        <end position="454"/>
    </location>
</feature>